<dbReference type="AlphaFoldDB" id="A0A0L6VKB2"/>
<organism evidence="1 2">
    <name type="scientific">Puccinia sorghi</name>
    <dbReference type="NCBI Taxonomy" id="27349"/>
    <lineage>
        <taxon>Eukaryota</taxon>
        <taxon>Fungi</taxon>
        <taxon>Dikarya</taxon>
        <taxon>Basidiomycota</taxon>
        <taxon>Pucciniomycotina</taxon>
        <taxon>Pucciniomycetes</taxon>
        <taxon>Pucciniales</taxon>
        <taxon>Pucciniaceae</taxon>
        <taxon>Puccinia</taxon>
    </lineage>
</organism>
<dbReference type="VEuPathDB" id="FungiDB:VP01_1436g2"/>
<sequence length="76" mass="8152">MNPVPVIKEAGGKGYLVILGSWILSSEADVGVANAQVLIDKVPRGLGFVPRGLDQATWPDRASWHPAKFCLAQPKL</sequence>
<comment type="caution">
    <text evidence="1">The sequence shown here is derived from an EMBL/GenBank/DDBJ whole genome shotgun (WGS) entry which is preliminary data.</text>
</comment>
<evidence type="ECO:0000313" key="2">
    <source>
        <dbReference type="Proteomes" id="UP000037035"/>
    </source>
</evidence>
<protein>
    <submittedName>
        <fullName evidence="1">Uncharacterized protein</fullName>
    </submittedName>
</protein>
<reference evidence="1 2" key="1">
    <citation type="submission" date="2015-08" db="EMBL/GenBank/DDBJ databases">
        <title>Next Generation Sequencing and Analysis of the Genome of Puccinia sorghi L Schw, the Causal Agent of Maize Common Rust.</title>
        <authorList>
            <person name="Rochi L."/>
            <person name="Burguener G."/>
            <person name="Darino M."/>
            <person name="Turjanski A."/>
            <person name="Kreff E."/>
            <person name="Dieguez M.J."/>
            <person name="Sacco F."/>
        </authorList>
    </citation>
    <scope>NUCLEOTIDE SEQUENCE [LARGE SCALE GENOMIC DNA]</scope>
    <source>
        <strain evidence="1 2">RO10H11247</strain>
    </source>
</reference>
<keyword evidence="2" id="KW-1185">Reference proteome</keyword>
<dbReference type="EMBL" id="LAVV01004854">
    <property type="protein sequence ID" value="KNZ61203.1"/>
    <property type="molecule type" value="Genomic_DNA"/>
</dbReference>
<dbReference type="Proteomes" id="UP000037035">
    <property type="component" value="Unassembled WGS sequence"/>
</dbReference>
<gene>
    <name evidence="1" type="ORF">VP01_1436g2</name>
</gene>
<evidence type="ECO:0000313" key="1">
    <source>
        <dbReference type="EMBL" id="KNZ61203.1"/>
    </source>
</evidence>
<proteinExistence type="predicted"/>
<name>A0A0L6VKB2_9BASI</name>
<accession>A0A0L6VKB2</accession>